<accession>A0A917FC21</accession>
<dbReference type="Proteomes" id="UP000606044">
    <property type="component" value="Unassembled WGS sequence"/>
</dbReference>
<gene>
    <name evidence="2" type="ORF">GCM10007301_24360</name>
</gene>
<evidence type="ECO:0000313" key="2">
    <source>
        <dbReference type="EMBL" id="GGF63700.1"/>
    </source>
</evidence>
<feature type="transmembrane region" description="Helical" evidence="1">
    <location>
        <begin position="109"/>
        <end position="128"/>
    </location>
</feature>
<evidence type="ECO:0000313" key="3">
    <source>
        <dbReference type="Proteomes" id="UP000606044"/>
    </source>
</evidence>
<organism evidence="2 3">
    <name type="scientific">Azorhizobium oxalatiphilum</name>
    <dbReference type="NCBI Taxonomy" id="980631"/>
    <lineage>
        <taxon>Bacteria</taxon>
        <taxon>Pseudomonadati</taxon>
        <taxon>Pseudomonadota</taxon>
        <taxon>Alphaproteobacteria</taxon>
        <taxon>Hyphomicrobiales</taxon>
        <taxon>Xanthobacteraceae</taxon>
        <taxon>Azorhizobium</taxon>
    </lineage>
</organism>
<keyword evidence="1" id="KW-1133">Transmembrane helix</keyword>
<dbReference type="RefSeq" id="WP_188578879.1">
    <property type="nucleotide sequence ID" value="NZ_BMCT01000003.1"/>
</dbReference>
<keyword evidence="1" id="KW-0472">Membrane</keyword>
<feature type="transmembrane region" description="Helical" evidence="1">
    <location>
        <begin position="51"/>
        <end position="68"/>
    </location>
</feature>
<dbReference type="EMBL" id="BMCT01000003">
    <property type="protein sequence ID" value="GGF63700.1"/>
    <property type="molecule type" value="Genomic_DNA"/>
</dbReference>
<name>A0A917FC21_9HYPH</name>
<reference evidence="2" key="1">
    <citation type="journal article" date="2014" name="Int. J. Syst. Evol. Microbiol.">
        <title>Complete genome sequence of Corynebacterium casei LMG S-19264T (=DSM 44701T), isolated from a smear-ripened cheese.</title>
        <authorList>
            <consortium name="US DOE Joint Genome Institute (JGI-PGF)"/>
            <person name="Walter F."/>
            <person name="Albersmeier A."/>
            <person name="Kalinowski J."/>
            <person name="Ruckert C."/>
        </authorList>
    </citation>
    <scope>NUCLEOTIDE SEQUENCE</scope>
    <source>
        <strain evidence="2">CCM 7897</strain>
    </source>
</reference>
<comment type="caution">
    <text evidence="2">The sequence shown here is derived from an EMBL/GenBank/DDBJ whole genome shotgun (WGS) entry which is preliminary data.</text>
</comment>
<sequence length="143" mass="15623">MIEPQSLTKWKVRHAILVWIGIVLNLGFVLPLLICPSWLLALFGVPDDPSLWPRFAGLLLGILSVFYIPATIDIDRYRLIAWLAVFPSRTFGAVFFTLAVLVFGQPAGYLAGVALDASIGAATLYCLIRIVRLEAKIAQGGTP</sequence>
<keyword evidence="3" id="KW-1185">Reference proteome</keyword>
<dbReference type="AlphaFoldDB" id="A0A917FC21"/>
<feature type="transmembrane region" description="Helical" evidence="1">
    <location>
        <begin position="80"/>
        <end position="103"/>
    </location>
</feature>
<feature type="transmembrane region" description="Helical" evidence="1">
    <location>
        <begin position="16"/>
        <end position="39"/>
    </location>
</feature>
<proteinExistence type="predicted"/>
<keyword evidence="1" id="KW-0812">Transmembrane</keyword>
<evidence type="ECO:0008006" key="4">
    <source>
        <dbReference type="Google" id="ProtNLM"/>
    </source>
</evidence>
<protein>
    <recommendedName>
        <fullName evidence="4">Transmembrane protein</fullName>
    </recommendedName>
</protein>
<evidence type="ECO:0000256" key="1">
    <source>
        <dbReference type="SAM" id="Phobius"/>
    </source>
</evidence>
<reference evidence="2" key="2">
    <citation type="submission" date="2020-09" db="EMBL/GenBank/DDBJ databases">
        <authorList>
            <person name="Sun Q."/>
            <person name="Sedlacek I."/>
        </authorList>
    </citation>
    <scope>NUCLEOTIDE SEQUENCE</scope>
    <source>
        <strain evidence="2">CCM 7897</strain>
    </source>
</reference>